<protein>
    <recommendedName>
        <fullName evidence="2 6">Autophagy-related protein 17</fullName>
    </recommendedName>
</protein>
<keyword evidence="5" id="KW-0472">Membrane</keyword>
<evidence type="ECO:0000256" key="2">
    <source>
        <dbReference type="ARBA" id="ARBA00013806"/>
    </source>
</evidence>
<dbReference type="EMBL" id="SWFS01000093">
    <property type="protein sequence ID" value="KAA8916575.1"/>
    <property type="molecule type" value="Genomic_DNA"/>
</dbReference>
<evidence type="ECO:0000256" key="1">
    <source>
        <dbReference type="ARBA" id="ARBA00006259"/>
    </source>
</evidence>
<dbReference type="InterPro" id="IPR007240">
    <property type="entry name" value="Atg17"/>
</dbReference>
<feature type="coiled-coil region" evidence="7">
    <location>
        <begin position="228"/>
        <end position="255"/>
    </location>
</feature>
<sequence length="429" mass="48731">MEQNDDGESGDRLEGWFREAQQSLGLAGPICTEANALVSTSRRQIEQATVLWAQVTFLREAINEQLEMMRTVQLSLEESQERGNEELEKSIEDLRGMEESLEASLKNLQRTEVDKAFGHETGKSLRSFVFEDGIGKLKKTVATVVENSKSTQLDVSKDIKGLGQDIKALSENMVSMQDLKGEDLETARKGADVIATNAHAMATLLESLARHYDQCLTAVEMKKSPESAEGLDELLKVLENDSQQVEDVVNELYERRKAIETSERSVSDVYENMQQKHGEIVQFFDKLSEFTKVELPKHLATLEAYSQKQKGHVEEIFRLVRELSSLVEYYDMFFNSYHALVLEIGRRSRAERKLESIVNDMSNTLSRLHQEELDARKAFIDDRGDYLPSDLWTGLTEYPPQPKIEFSKATKLPPVSEDSVQKARNEVKL</sequence>
<dbReference type="Proteomes" id="UP000761534">
    <property type="component" value="Unassembled WGS sequence"/>
</dbReference>
<evidence type="ECO:0000256" key="7">
    <source>
        <dbReference type="SAM" id="Coils"/>
    </source>
</evidence>
<keyword evidence="4 6" id="KW-0072">Autophagy</keyword>
<name>A0A642VCI5_9ASCO</name>
<evidence type="ECO:0000256" key="3">
    <source>
        <dbReference type="ARBA" id="ARBA00022490"/>
    </source>
</evidence>
<dbReference type="GO" id="GO:0034045">
    <property type="term" value="C:phagophore assembly site membrane"/>
    <property type="evidence" value="ECO:0007669"/>
    <property type="project" value="UniProtKB-SubCell"/>
</dbReference>
<dbReference type="PANTHER" id="PTHR28005">
    <property type="entry name" value="AUTOPHAGY-RELATED PROTEIN 17"/>
    <property type="match status" value="1"/>
</dbReference>
<comment type="subcellular location">
    <subcellularLocation>
        <location evidence="6">Cytoplasm</location>
    </subcellularLocation>
    <subcellularLocation>
        <location evidence="6">Preautophagosomal structure membrane</location>
        <topology evidence="6">Peripheral membrane protein</topology>
    </subcellularLocation>
</comment>
<evidence type="ECO:0000256" key="4">
    <source>
        <dbReference type="ARBA" id="ARBA00023006"/>
    </source>
</evidence>
<dbReference type="AlphaFoldDB" id="A0A642VCI5"/>
<feature type="domain" description="Autophagy protein ATG17-like" evidence="9">
    <location>
        <begin position="28"/>
        <end position="387"/>
    </location>
</feature>
<evidence type="ECO:0000259" key="9">
    <source>
        <dbReference type="Pfam" id="PF04108"/>
    </source>
</evidence>
<dbReference type="GO" id="GO:0060090">
    <property type="term" value="F:molecular adaptor activity"/>
    <property type="evidence" value="ECO:0007669"/>
    <property type="project" value="TreeGrafter"/>
</dbReference>
<evidence type="ECO:0000256" key="8">
    <source>
        <dbReference type="SAM" id="MobiDB-lite"/>
    </source>
</evidence>
<comment type="similarity">
    <text evidence="1 6">Belongs to the ATG17 family.</text>
</comment>
<gene>
    <name evidence="10" type="ORF">TRICI_001201</name>
</gene>
<proteinExistence type="inferred from homology"/>
<dbReference type="Pfam" id="PF04108">
    <property type="entry name" value="ATG17_like"/>
    <property type="match status" value="1"/>
</dbReference>
<dbReference type="GO" id="GO:0000422">
    <property type="term" value="P:autophagy of mitochondrion"/>
    <property type="evidence" value="ECO:0007669"/>
    <property type="project" value="TreeGrafter"/>
</dbReference>
<dbReference type="GO" id="GO:1990316">
    <property type="term" value="C:Atg1/ULK1 kinase complex"/>
    <property type="evidence" value="ECO:0007669"/>
    <property type="project" value="TreeGrafter"/>
</dbReference>
<dbReference type="GO" id="GO:0030295">
    <property type="term" value="F:protein kinase activator activity"/>
    <property type="evidence" value="ECO:0007669"/>
    <property type="project" value="TreeGrafter"/>
</dbReference>
<dbReference type="GO" id="GO:0034727">
    <property type="term" value="P:piecemeal microautophagy of the nucleus"/>
    <property type="evidence" value="ECO:0007669"/>
    <property type="project" value="TreeGrafter"/>
</dbReference>
<evidence type="ECO:0000313" key="11">
    <source>
        <dbReference type="Proteomes" id="UP000761534"/>
    </source>
</evidence>
<keyword evidence="11" id="KW-1185">Reference proteome</keyword>
<dbReference type="OrthoDB" id="1937984at2759"/>
<comment type="caution">
    <text evidence="10">The sequence shown here is derived from an EMBL/GenBank/DDBJ whole genome shotgun (WGS) entry which is preliminary data.</text>
</comment>
<dbReference type="GO" id="GO:0000045">
    <property type="term" value="P:autophagosome assembly"/>
    <property type="evidence" value="ECO:0007669"/>
    <property type="project" value="TreeGrafter"/>
</dbReference>
<organism evidence="10 11">
    <name type="scientific">Trichomonascus ciferrii</name>
    <dbReference type="NCBI Taxonomy" id="44093"/>
    <lineage>
        <taxon>Eukaryota</taxon>
        <taxon>Fungi</taxon>
        <taxon>Dikarya</taxon>
        <taxon>Ascomycota</taxon>
        <taxon>Saccharomycotina</taxon>
        <taxon>Dipodascomycetes</taxon>
        <taxon>Dipodascales</taxon>
        <taxon>Trichomonascaceae</taxon>
        <taxon>Trichomonascus</taxon>
        <taxon>Trichomonascus ciferrii complex</taxon>
    </lineage>
</organism>
<feature type="region of interest" description="Disordered" evidence="8">
    <location>
        <begin position="406"/>
        <end position="429"/>
    </location>
</feature>
<evidence type="ECO:0000313" key="10">
    <source>
        <dbReference type="EMBL" id="KAA8916575.1"/>
    </source>
</evidence>
<dbReference type="PANTHER" id="PTHR28005:SF1">
    <property type="entry name" value="AUTOPHAGY-RELATED PROTEIN 17"/>
    <property type="match status" value="1"/>
</dbReference>
<comment type="function">
    <text evidence="6">Autophagy-specific protein that functions in response to autophagy-inducing signals as a scaffold to recruit other ATG proteins to organize preautophagosomal structure (PAS) formation. Modulates the timing and magnitude of the autophagy response, such as the size of the sequestering vesicles. Plays particularly a role in pexophagy and nucleophagy.</text>
</comment>
<feature type="compositionally biased region" description="Basic and acidic residues" evidence="8">
    <location>
        <begin position="419"/>
        <end position="429"/>
    </location>
</feature>
<keyword evidence="7" id="KW-0175">Coiled coil</keyword>
<keyword evidence="3 6" id="KW-0963">Cytoplasm</keyword>
<accession>A0A642VCI5</accession>
<evidence type="ECO:0000256" key="6">
    <source>
        <dbReference type="RuleBase" id="RU368080"/>
    </source>
</evidence>
<dbReference type="VEuPathDB" id="FungiDB:TRICI_001201"/>
<feature type="coiled-coil region" evidence="7">
    <location>
        <begin position="77"/>
        <end position="114"/>
    </location>
</feature>
<dbReference type="InterPro" id="IPR045326">
    <property type="entry name" value="ATG17-like_dom"/>
</dbReference>
<evidence type="ECO:0000256" key="5">
    <source>
        <dbReference type="ARBA" id="ARBA00023136"/>
    </source>
</evidence>
<reference evidence="10" key="1">
    <citation type="journal article" date="2019" name="G3 (Bethesda)">
        <title>Genome Assemblies of Two Rare Opportunistic Yeast Pathogens: Diutina rugosa (syn. Candida rugosa) and Trichomonascus ciferrii (syn. Candida ciferrii).</title>
        <authorList>
            <person name="Mixao V."/>
            <person name="Saus E."/>
            <person name="Hansen A.P."/>
            <person name="Lass-Florl C."/>
            <person name="Gabaldon T."/>
        </authorList>
    </citation>
    <scope>NUCLEOTIDE SEQUENCE</scope>
    <source>
        <strain evidence="10">CBS 4856</strain>
    </source>
</reference>